<dbReference type="Gene3D" id="1.10.10.10">
    <property type="entry name" value="Winged helix-like DNA-binding domain superfamily/Winged helix DNA-binding domain"/>
    <property type="match status" value="1"/>
</dbReference>
<dbReference type="InterPro" id="IPR000792">
    <property type="entry name" value="Tscrpt_reg_LuxR_C"/>
</dbReference>
<dbReference type="PRINTS" id="PR00038">
    <property type="entry name" value="HTHLUXR"/>
</dbReference>
<protein>
    <recommendedName>
        <fullName evidence="1">Stage 0 sporulation protein A homolog</fullName>
    </recommendedName>
</protein>
<feature type="domain" description="Response regulatory" evidence="9">
    <location>
        <begin position="9"/>
        <end position="124"/>
    </location>
</feature>
<dbReference type="PROSITE" id="PS50043">
    <property type="entry name" value="HTH_LUXR_2"/>
    <property type="match status" value="1"/>
</dbReference>
<accession>A0A7G6E220</accession>
<dbReference type="InterPro" id="IPR036388">
    <property type="entry name" value="WH-like_DNA-bd_sf"/>
</dbReference>
<dbReference type="InterPro" id="IPR058245">
    <property type="entry name" value="NreC/VraR/RcsB-like_REC"/>
</dbReference>
<evidence type="ECO:0000256" key="6">
    <source>
        <dbReference type="ARBA" id="ARBA00024867"/>
    </source>
</evidence>
<organism evidence="10 11">
    <name type="scientific">Thermanaerosceptrum fracticalcis</name>
    <dbReference type="NCBI Taxonomy" id="1712410"/>
    <lineage>
        <taxon>Bacteria</taxon>
        <taxon>Bacillati</taxon>
        <taxon>Bacillota</taxon>
        <taxon>Clostridia</taxon>
        <taxon>Eubacteriales</taxon>
        <taxon>Peptococcaceae</taxon>
        <taxon>Thermanaerosceptrum</taxon>
    </lineage>
</organism>
<dbReference type="GO" id="GO:0000160">
    <property type="term" value="P:phosphorelay signal transduction system"/>
    <property type="evidence" value="ECO:0007669"/>
    <property type="project" value="InterPro"/>
</dbReference>
<dbReference type="InterPro" id="IPR011006">
    <property type="entry name" value="CheY-like_superfamily"/>
</dbReference>
<dbReference type="SUPFAM" id="SSF46894">
    <property type="entry name" value="C-terminal effector domain of the bipartite response regulators"/>
    <property type="match status" value="1"/>
</dbReference>
<dbReference type="SUPFAM" id="SSF52172">
    <property type="entry name" value="CheY-like"/>
    <property type="match status" value="1"/>
</dbReference>
<gene>
    <name evidence="10" type="ORF">BR63_07245</name>
</gene>
<feature type="domain" description="HTH luxR-type" evidence="8">
    <location>
        <begin position="153"/>
        <end position="218"/>
    </location>
</feature>
<dbReference type="AlphaFoldDB" id="A0A7G6E220"/>
<dbReference type="GO" id="GO:0006355">
    <property type="term" value="P:regulation of DNA-templated transcription"/>
    <property type="evidence" value="ECO:0007669"/>
    <property type="project" value="InterPro"/>
</dbReference>
<evidence type="ECO:0000256" key="7">
    <source>
        <dbReference type="PROSITE-ProRule" id="PRU00169"/>
    </source>
</evidence>
<keyword evidence="5" id="KW-0804">Transcription</keyword>
<dbReference type="Proteomes" id="UP000515847">
    <property type="component" value="Chromosome"/>
</dbReference>
<keyword evidence="2" id="KW-0597">Phosphoprotein</keyword>
<keyword evidence="3" id="KW-0805">Transcription regulation</keyword>
<dbReference type="PROSITE" id="PS50110">
    <property type="entry name" value="RESPONSE_REGULATORY"/>
    <property type="match status" value="1"/>
</dbReference>
<dbReference type="RefSeq" id="WP_034422275.1">
    <property type="nucleotide sequence ID" value="NZ_CP045798.1"/>
</dbReference>
<evidence type="ECO:0000256" key="3">
    <source>
        <dbReference type="ARBA" id="ARBA00023015"/>
    </source>
</evidence>
<dbReference type="Pfam" id="PF00072">
    <property type="entry name" value="Response_reg"/>
    <property type="match status" value="1"/>
</dbReference>
<evidence type="ECO:0000313" key="10">
    <source>
        <dbReference type="EMBL" id="QNB46124.1"/>
    </source>
</evidence>
<dbReference type="Gene3D" id="3.40.50.2300">
    <property type="match status" value="1"/>
</dbReference>
<dbReference type="InterPro" id="IPR039420">
    <property type="entry name" value="WalR-like"/>
</dbReference>
<evidence type="ECO:0000259" key="9">
    <source>
        <dbReference type="PROSITE" id="PS50110"/>
    </source>
</evidence>
<dbReference type="SMART" id="SM00421">
    <property type="entry name" value="HTH_LUXR"/>
    <property type="match status" value="1"/>
</dbReference>
<dbReference type="PANTHER" id="PTHR43214">
    <property type="entry name" value="TWO-COMPONENT RESPONSE REGULATOR"/>
    <property type="match status" value="1"/>
</dbReference>
<evidence type="ECO:0000259" key="8">
    <source>
        <dbReference type="PROSITE" id="PS50043"/>
    </source>
</evidence>
<dbReference type="GO" id="GO:0003677">
    <property type="term" value="F:DNA binding"/>
    <property type="evidence" value="ECO:0007669"/>
    <property type="project" value="UniProtKB-KW"/>
</dbReference>
<keyword evidence="11" id="KW-1185">Reference proteome</keyword>
<name>A0A7G6E220_THEFR</name>
<keyword evidence="4" id="KW-0238">DNA-binding</keyword>
<dbReference type="EMBL" id="CP045798">
    <property type="protein sequence ID" value="QNB46124.1"/>
    <property type="molecule type" value="Genomic_DNA"/>
</dbReference>
<comment type="function">
    <text evidence="6">May play the central regulatory role in sporulation. It may be an element of the effector pathway responsible for the activation of sporulation genes in response to nutritional stress. Spo0A may act in concert with spo0H (a sigma factor) to control the expression of some genes that are critical to the sporulation process.</text>
</comment>
<dbReference type="InterPro" id="IPR001789">
    <property type="entry name" value="Sig_transdc_resp-reg_receiver"/>
</dbReference>
<evidence type="ECO:0000313" key="11">
    <source>
        <dbReference type="Proteomes" id="UP000515847"/>
    </source>
</evidence>
<evidence type="ECO:0000256" key="1">
    <source>
        <dbReference type="ARBA" id="ARBA00018672"/>
    </source>
</evidence>
<reference evidence="10 11" key="1">
    <citation type="journal article" date="2019" name="Front. Microbiol.">
        <title>Thermoanaerosceptrum fracticalcis gen. nov. sp. nov., a Novel Fumarate-Fermenting Microorganism From a Deep Fractured Carbonate Aquifer of the US Great Basin.</title>
        <authorList>
            <person name="Hamilton-Brehm S.D."/>
            <person name="Stewart L.E."/>
            <person name="Zavarin M."/>
            <person name="Caldwell M."/>
            <person name="Lawson P.A."/>
            <person name="Onstott T.C."/>
            <person name="Grzymski J."/>
            <person name="Neveux I."/>
            <person name="Lollar B.S."/>
            <person name="Russell C.E."/>
            <person name="Moser D.P."/>
        </authorList>
    </citation>
    <scope>NUCLEOTIDE SEQUENCE [LARGE SCALE GENOMIC DNA]</scope>
    <source>
        <strain evidence="10 11">DRI-13</strain>
    </source>
</reference>
<evidence type="ECO:0000256" key="5">
    <source>
        <dbReference type="ARBA" id="ARBA00023163"/>
    </source>
</evidence>
<proteinExistence type="predicted"/>
<dbReference type="SMART" id="SM00448">
    <property type="entry name" value="REC"/>
    <property type="match status" value="1"/>
</dbReference>
<dbReference type="CDD" id="cd17535">
    <property type="entry name" value="REC_NarL-like"/>
    <property type="match status" value="1"/>
</dbReference>
<comment type="caution">
    <text evidence="7">Lacks conserved residue(s) required for the propagation of feature annotation.</text>
</comment>
<evidence type="ECO:0000256" key="2">
    <source>
        <dbReference type="ARBA" id="ARBA00022553"/>
    </source>
</evidence>
<dbReference type="KEGG" id="tfr:BR63_07245"/>
<dbReference type="InterPro" id="IPR016032">
    <property type="entry name" value="Sig_transdc_resp-reg_C-effctor"/>
</dbReference>
<dbReference type="PROSITE" id="PS00622">
    <property type="entry name" value="HTH_LUXR_1"/>
    <property type="match status" value="1"/>
</dbReference>
<dbReference type="OrthoDB" id="9779069at2"/>
<dbReference type="CDD" id="cd06170">
    <property type="entry name" value="LuxR_C_like"/>
    <property type="match status" value="1"/>
</dbReference>
<dbReference type="Pfam" id="PF00196">
    <property type="entry name" value="GerE"/>
    <property type="match status" value="1"/>
</dbReference>
<sequence>MEQNQAKLRLLIVEPEFLVRKGISSILDSIPEFRVAGEAATAKEALELFKKYEFDCVLTELWQENPDKSLLAKLREHNINVPVVVLTASRAVQSLFDAMRLGAQGYLLKTLSPEVWKQVILSAVNKDRPFATKVACDILRELAPQLEERDKAPEEEVASVTAREKEILILLAQGLSNKEIGDKLGISPNTVKNHLQRLQNKLGVENRTQMMSYAIKKYL</sequence>
<evidence type="ECO:0000256" key="4">
    <source>
        <dbReference type="ARBA" id="ARBA00023125"/>
    </source>
</evidence>